<keyword evidence="2" id="KW-0472">Membrane</keyword>
<evidence type="ECO:0000259" key="3">
    <source>
        <dbReference type="Pfam" id="PF11203"/>
    </source>
</evidence>
<dbReference type="InParanoid" id="A0A263CYY7"/>
<gene>
    <name evidence="4" type="ORF">CFN78_21265</name>
</gene>
<keyword evidence="2" id="KW-0812">Transmembrane</keyword>
<feature type="compositionally biased region" description="Pro residues" evidence="1">
    <location>
        <begin position="43"/>
        <end position="54"/>
    </location>
</feature>
<protein>
    <recommendedName>
        <fullName evidence="3">Type VII secretion system protein EccE domain-containing protein</fullName>
    </recommendedName>
</protein>
<keyword evidence="5" id="KW-1185">Reference proteome</keyword>
<dbReference type="RefSeq" id="WP_094864624.1">
    <property type="nucleotide sequence ID" value="NZ_NKYE01000014.1"/>
</dbReference>
<evidence type="ECO:0000256" key="2">
    <source>
        <dbReference type="SAM" id="Phobius"/>
    </source>
</evidence>
<reference evidence="4 5" key="1">
    <citation type="submission" date="2017-07" db="EMBL/GenBank/DDBJ databases">
        <title>Amycolatopsis antarcticus sp. nov., isolated from the surface of an Antarcticus brown macroalga.</title>
        <authorList>
            <person name="Wang J."/>
            <person name="Leiva S."/>
            <person name="Huang J."/>
            <person name="Huang Y."/>
        </authorList>
    </citation>
    <scope>NUCLEOTIDE SEQUENCE [LARGE SCALE GENOMIC DNA]</scope>
    <source>
        <strain evidence="4 5">AU-G6</strain>
    </source>
</reference>
<dbReference type="Proteomes" id="UP000242444">
    <property type="component" value="Unassembled WGS sequence"/>
</dbReference>
<dbReference type="InterPro" id="IPR050051">
    <property type="entry name" value="EccE_dom"/>
</dbReference>
<name>A0A263CYY7_9PSEU</name>
<evidence type="ECO:0000313" key="4">
    <source>
        <dbReference type="EMBL" id="OZM71321.1"/>
    </source>
</evidence>
<accession>A0A263CYY7</accession>
<evidence type="ECO:0000256" key="1">
    <source>
        <dbReference type="SAM" id="MobiDB-lite"/>
    </source>
</evidence>
<dbReference type="EMBL" id="NKYE01000014">
    <property type="protein sequence ID" value="OZM71321.1"/>
    <property type="molecule type" value="Genomic_DNA"/>
</dbReference>
<dbReference type="Pfam" id="PF11203">
    <property type="entry name" value="EccE"/>
    <property type="match status" value="1"/>
</dbReference>
<comment type="caution">
    <text evidence="4">The sequence shown here is derived from an EMBL/GenBank/DDBJ whole genome shotgun (WGS) entry which is preliminary data.</text>
</comment>
<organism evidence="4 5">
    <name type="scientific">Amycolatopsis antarctica</name>
    <dbReference type="NCBI Taxonomy" id="1854586"/>
    <lineage>
        <taxon>Bacteria</taxon>
        <taxon>Bacillati</taxon>
        <taxon>Actinomycetota</taxon>
        <taxon>Actinomycetes</taxon>
        <taxon>Pseudonocardiales</taxon>
        <taxon>Pseudonocardiaceae</taxon>
        <taxon>Amycolatopsis</taxon>
    </lineage>
</organism>
<feature type="region of interest" description="Disordered" evidence="1">
    <location>
        <begin position="43"/>
        <end position="70"/>
    </location>
</feature>
<dbReference type="OrthoDB" id="5191307at2"/>
<evidence type="ECO:0000313" key="5">
    <source>
        <dbReference type="Proteomes" id="UP000242444"/>
    </source>
</evidence>
<feature type="domain" description="Type VII secretion system protein EccE" evidence="3">
    <location>
        <begin position="255"/>
        <end position="319"/>
    </location>
</feature>
<proteinExistence type="predicted"/>
<sequence length="415" mass="42642">MAPVPVAANAPRGMAAGRPMASARASAGAAAAPAVPSAPSMPPVLPRPVAPAAPAPDAAESGLAPDADPETGKPAALPLLRIVCWELAVVLGFLAIGRSLPVTIGLAVGAVTLLAVTAIRVRGTWLSTVLLRRAGLLVRRRTVDLDTVEDAPATLLDLLAPAATVRTADLAGTPCGLLSRPEEVVAVLRATEAVPGLLARAALAGTLLPDREPDGPEPALRLVLHRGPRESGGAPSAGRAWLAVRVIREVDLAEDETLRVTLSNTVRRMRRRLRRAGLEVTALSEDELRTTLTALTHTGPGRSSVREEWRCWRTGRITQVGIRVAGIGARTGADRAPVLEHLLAAVPGVACTIAADAGPDTGAVLRLASTTEAAVDAAVEALDRLAPALGLHLERLDGLHAPAVAASLPIGGNLT</sequence>
<feature type="transmembrane region" description="Helical" evidence="2">
    <location>
        <begin position="102"/>
        <end position="123"/>
    </location>
</feature>
<dbReference type="AlphaFoldDB" id="A0A263CYY7"/>
<feature type="transmembrane region" description="Helical" evidence="2">
    <location>
        <begin position="79"/>
        <end position="96"/>
    </location>
</feature>
<keyword evidence="2" id="KW-1133">Transmembrane helix</keyword>